<gene>
    <name evidence="3" type="primary">ydiC</name>
    <name evidence="3" type="ORF">NCTC12413_00873</name>
    <name evidence="2" type="ORF">SAR03_24100</name>
</gene>
<dbReference type="PANTHER" id="PTHR11735">
    <property type="entry name" value="TRNA N6-ADENOSINE THREONYLCARBAMOYLTRANSFERASE"/>
    <property type="match status" value="1"/>
</dbReference>
<dbReference type="Gene3D" id="3.30.420.40">
    <property type="match status" value="2"/>
</dbReference>
<dbReference type="GeneID" id="97287219"/>
<keyword evidence="5" id="KW-1185">Reference proteome</keyword>
<dbReference type="CDD" id="cd24032">
    <property type="entry name" value="ASKHA_NBD_TsaB"/>
    <property type="match status" value="1"/>
</dbReference>
<dbReference type="Pfam" id="PF00814">
    <property type="entry name" value="TsaD"/>
    <property type="match status" value="1"/>
</dbReference>
<dbReference type="NCBIfam" id="TIGR03725">
    <property type="entry name" value="T6A_YeaZ"/>
    <property type="match status" value="1"/>
</dbReference>
<evidence type="ECO:0000313" key="4">
    <source>
        <dbReference type="Proteomes" id="UP000254956"/>
    </source>
</evidence>
<evidence type="ECO:0000313" key="3">
    <source>
        <dbReference type="EMBL" id="SUJ14985.1"/>
    </source>
</evidence>
<dbReference type="STRING" id="1212545.SARL_01611"/>
<dbReference type="InterPro" id="IPR043129">
    <property type="entry name" value="ATPase_NBD"/>
</dbReference>
<evidence type="ECO:0000259" key="1">
    <source>
        <dbReference type="Pfam" id="PF00814"/>
    </source>
</evidence>
<name>A0A2T7BS53_9STAP</name>
<organism evidence="3 4">
    <name type="scientific">Staphylococcus arlettae</name>
    <dbReference type="NCBI Taxonomy" id="29378"/>
    <lineage>
        <taxon>Bacteria</taxon>
        <taxon>Bacillati</taxon>
        <taxon>Bacillota</taxon>
        <taxon>Bacilli</taxon>
        <taxon>Bacillales</taxon>
        <taxon>Staphylococcaceae</taxon>
        <taxon>Staphylococcus</taxon>
    </lineage>
</organism>
<dbReference type="GO" id="GO:0002949">
    <property type="term" value="P:tRNA threonylcarbamoyladenosine modification"/>
    <property type="evidence" value="ECO:0007669"/>
    <property type="project" value="InterPro"/>
</dbReference>
<sequence length="221" mass="24799">MNYLLIDTSNQPLSVAVMQDDQVLSELNSNEKKNHSVQLMPAIIKVLQSAHVDKKDLDAIVVAEGPGSYTGLRIGVTVAKTLAYALNIKLYGVSSLKALAATVSKTNQLIVPIFDARREAVYAGVYYYDDNQLHCAMNDQYITIEALLNHLHDLQQSYIFVGEDSEKLQDLLDAEFIANLPQAKTMYSLIDTVPNDVYTFKPNYLKISEAERNWLNQQNKN</sequence>
<evidence type="ECO:0000313" key="5">
    <source>
        <dbReference type="Proteomes" id="UP000321598"/>
    </source>
</evidence>
<reference evidence="2 5" key="2">
    <citation type="submission" date="2019-07" db="EMBL/GenBank/DDBJ databases">
        <title>Whole genome shotgun sequence of Staphylococcus arlettae NBRC 109765.</title>
        <authorList>
            <person name="Hosoyama A."/>
            <person name="Uohara A."/>
            <person name="Ohji S."/>
            <person name="Ichikawa N."/>
        </authorList>
    </citation>
    <scope>NUCLEOTIDE SEQUENCE [LARGE SCALE GENOMIC DNA]</scope>
    <source>
        <strain evidence="2 5">NBRC 109765</strain>
    </source>
</reference>
<proteinExistence type="predicted"/>
<dbReference type="OrthoDB" id="9784166at2"/>
<dbReference type="InterPro" id="IPR022496">
    <property type="entry name" value="T6A_TsaB"/>
</dbReference>
<dbReference type="Proteomes" id="UP000321598">
    <property type="component" value="Unassembled WGS sequence"/>
</dbReference>
<dbReference type="EMBL" id="UGZE01000001">
    <property type="protein sequence ID" value="SUJ14985.1"/>
    <property type="molecule type" value="Genomic_DNA"/>
</dbReference>
<dbReference type="SUPFAM" id="SSF53067">
    <property type="entry name" value="Actin-like ATPase domain"/>
    <property type="match status" value="2"/>
</dbReference>
<feature type="domain" description="Gcp-like" evidence="1">
    <location>
        <begin position="26"/>
        <end position="193"/>
    </location>
</feature>
<protein>
    <submittedName>
        <fullName evidence="3">Glycoprotease</fullName>
    </submittedName>
    <submittedName>
        <fullName evidence="2">tRNA (Adenosine(37)-N6)-threonylcarbamoyltransferase complex dimerization subunit type 1 TsaB</fullName>
    </submittedName>
</protein>
<dbReference type="EMBL" id="BKAV01000036">
    <property type="protein sequence ID" value="GEQ01373.1"/>
    <property type="molecule type" value="Genomic_DNA"/>
</dbReference>
<dbReference type="GO" id="GO:0006508">
    <property type="term" value="P:proteolysis"/>
    <property type="evidence" value="ECO:0007669"/>
    <property type="project" value="UniProtKB-KW"/>
</dbReference>
<dbReference type="PANTHER" id="PTHR11735:SF11">
    <property type="entry name" value="TRNA THREONYLCARBAMOYLADENOSINE BIOSYNTHESIS PROTEIN TSAB"/>
    <property type="match status" value="1"/>
</dbReference>
<accession>A0A2T7BS53</accession>
<dbReference type="GO" id="GO:0008233">
    <property type="term" value="F:peptidase activity"/>
    <property type="evidence" value="ECO:0007669"/>
    <property type="project" value="UniProtKB-KW"/>
</dbReference>
<evidence type="ECO:0000313" key="2">
    <source>
        <dbReference type="EMBL" id="GEQ01373.1"/>
    </source>
</evidence>
<keyword evidence="3" id="KW-0645">Protease</keyword>
<dbReference type="AlphaFoldDB" id="A0A2T7BS53"/>
<dbReference type="InterPro" id="IPR000905">
    <property type="entry name" value="Gcp-like_dom"/>
</dbReference>
<dbReference type="RefSeq" id="WP_021459242.1">
    <property type="nucleotide sequence ID" value="NZ_AP019698.1"/>
</dbReference>
<reference evidence="3 4" key="1">
    <citation type="submission" date="2018-06" db="EMBL/GenBank/DDBJ databases">
        <authorList>
            <consortium name="Pathogen Informatics"/>
            <person name="Doyle S."/>
        </authorList>
    </citation>
    <scope>NUCLEOTIDE SEQUENCE [LARGE SCALE GENOMIC DNA]</scope>
    <source>
        <strain evidence="3 4">NCTC12413</strain>
    </source>
</reference>
<dbReference type="Proteomes" id="UP000254956">
    <property type="component" value="Unassembled WGS sequence"/>
</dbReference>
<dbReference type="GO" id="GO:0005829">
    <property type="term" value="C:cytosol"/>
    <property type="evidence" value="ECO:0007669"/>
    <property type="project" value="TreeGrafter"/>
</dbReference>
<keyword evidence="3" id="KW-0378">Hydrolase</keyword>